<comment type="caution">
    <text evidence="1">The sequence shown here is derived from an EMBL/GenBank/DDBJ whole genome shotgun (WGS) entry which is preliminary data.</text>
</comment>
<keyword evidence="2" id="KW-1185">Reference proteome</keyword>
<evidence type="ECO:0000313" key="2">
    <source>
        <dbReference type="Proteomes" id="UP000215377"/>
    </source>
</evidence>
<protein>
    <submittedName>
        <fullName evidence="1">Uncharacterized protein</fullName>
    </submittedName>
</protein>
<dbReference type="GO" id="GO:0009279">
    <property type="term" value="C:cell outer membrane"/>
    <property type="evidence" value="ECO:0007669"/>
    <property type="project" value="UniProtKB-SubCell"/>
</dbReference>
<evidence type="ECO:0000313" key="1">
    <source>
        <dbReference type="EMBL" id="OWU78029.1"/>
    </source>
</evidence>
<name>A0A225NT77_9RHOB</name>
<reference evidence="1 2" key="1">
    <citation type="submission" date="2013-04" db="EMBL/GenBank/DDBJ databases">
        <title>Oceanicola sp. 22II1-22F33 Genome Sequencing.</title>
        <authorList>
            <person name="Lai Q."/>
            <person name="Li G."/>
            <person name="Shao Z."/>
        </authorList>
    </citation>
    <scope>NUCLEOTIDE SEQUENCE [LARGE SCALE GENOMIC DNA]</scope>
    <source>
        <strain evidence="1 2">22II1-22F33</strain>
    </source>
</reference>
<dbReference type="Proteomes" id="UP000215377">
    <property type="component" value="Unassembled WGS sequence"/>
</dbReference>
<gene>
    <name evidence="1" type="ORF">ATO3_01940</name>
</gene>
<organism evidence="1 2">
    <name type="scientific">Marinibacterium profundimaris</name>
    <dbReference type="NCBI Taxonomy" id="1679460"/>
    <lineage>
        <taxon>Bacteria</taxon>
        <taxon>Pseudomonadati</taxon>
        <taxon>Pseudomonadota</taxon>
        <taxon>Alphaproteobacteria</taxon>
        <taxon>Rhodobacterales</taxon>
        <taxon>Paracoccaceae</taxon>
        <taxon>Marinibacterium</taxon>
    </lineage>
</organism>
<sequence>MPAALALFAIQACAPADTVQGQQQRHEAACIGGTLAGGLVGGVVGSAFGGGAGRSLMTAVGAGAGMIGGNALTC</sequence>
<dbReference type="AlphaFoldDB" id="A0A225NT77"/>
<accession>A0A225NT77</accession>
<dbReference type="EMBL" id="AQQR01000001">
    <property type="protein sequence ID" value="OWU78029.1"/>
    <property type="molecule type" value="Genomic_DNA"/>
</dbReference>
<proteinExistence type="predicted"/>